<evidence type="ECO:0000256" key="8">
    <source>
        <dbReference type="ARBA" id="ARBA00023170"/>
    </source>
</evidence>
<feature type="transmembrane region" description="Helical" evidence="10">
    <location>
        <begin position="302"/>
        <end position="329"/>
    </location>
</feature>
<dbReference type="RefSeq" id="XP_026668777.1">
    <property type="nucleotide sequence ID" value="XM_026812976.1"/>
</dbReference>
<dbReference type="GO" id="GO:0004984">
    <property type="term" value="F:olfactory receptor activity"/>
    <property type="evidence" value="ECO:0007669"/>
    <property type="project" value="InterPro"/>
</dbReference>
<keyword evidence="7 10" id="KW-0472">Membrane</keyword>
<gene>
    <name evidence="12" type="primary">LOC108624266</name>
</gene>
<name>A0AAJ7S0N6_9HYME</name>
<reference evidence="12" key="1">
    <citation type="submission" date="2025-08" db="UniProtKB">
        <authorList>
            <consortium name="RefSeq"/>
        </authorList>
    </citation>
    <scope>IDENTIFICATION</scope>
    <source>
        <tissue evidence="12">Whole body</tissue>
    </source>
</reference>
<evidence type="ECO:0000256" key="5">
    <source>
        <dbReference type="ARBA" id="ARBA00022725"/>
    </source>
</evidence>
<evidence type="ECO:0000256" key="6">
    <source>
        <dbReference type="ARBA" id="ARBA00022989"/>
    </source>
</evidence>
<dbReference type="InterPro" id="IPR004117">
    <property type="entry name" value="7tm6_olfct_rcpt"/>
</dbReference>
<dbReference type="PANTHER" id="PTHR21137:SF35">
    <property type="entry name" value="ODORANT RECEPTOR 19A-RELATED"/>
    <property type="match status" value="1"/>
</dbReference>
<dbReference type="GO" id="GO:0005886">
    <property type="term" value="C:plasma membrane"/>
    <property type="evidence" value="ECO:0007669"/>
    <property type="project" value="UniProtKB-SubCell"/>
</dbReference>
<keyword evidence="9 10" id="KW-0807">Transducer</keyword>
<feature type="transmembrane region" description="Helical" evidence="10">
    <location>
        <begin position="272"/>
        <end position="296"/>
    </location>
</feature>
<feature type="transmembrane region" description="Helical" evidence="10">
    <location>
        <begin position="189"/>
        <end position="217"/>
    </location>
</feature>
<dbReference type="PANTHER" id="PTHR21137">
    <property type="entry name" value="ODORANT RECEPTOR"/>
    <property type="match status" value="1"/>
</dbReference>
<evidence type="ECO:0000256" key="7">
    <source>
        <dbReference type="ARBA" id="ARBA00023136"/>
    </source>
</evidence>
<keyword evidence="6 10" id="KW-1133">Transmembrane helix</keyword>
<organism evidence="11 12">
    <name type="scientific">Ceratina calcarata</name>
    <dbReference type="NCBI Taxonomy" id="156304"/>
    <lineage>
        <taxon>Eukaryota</taxon>
        <taxon>Metazoa</taxon>
        <taxon>Ecdysozoa</taxon>
        <taxon>Arthropoda</taxon>
        <taxon>Hexapoda</taxon>
        <taxon>Insecta</taxon>
        <taxon>Pterygota</taxon>
        <taxon>Neoptera</taxon>
        <taxon>Endopterygota</taxon>
        <taxon>Hymenoptera</taxon>
        <taxon>Apocrita</taxon>
        <taxon>Aculeata</taxon>
        <taxon>Apoidea</taxon>
        <taxon>Anthophila</taxon>
        <taxon>Apidae</taxon>
        <taxon>Ceratina</taxon>
        <taxon>Zadontomerus</taxon>
    </lineage>
</organism>
<keyword evidence="5 10" id="KW-0552">Olfaction</keyword>
<evidence type="ECO:0000256" key="1">
    <source>
        <dbReference type="ARBA" id="ARBA00004651"/>
    </source>
</evidence>
<dbReference type="GO" id="GO:0005549">
    <property type="term" value="F:odorant binding"/>
    <property type="evidence" value="ECO:0007669"/>
    <property type="project" value="InterPro"/>
</dbReference>
<keyword evidence="2" id="KW-1003">Cell membrane</keyword>
<evidence type="ECO:0000256" key="10">
    <source>
        <dbReference type="RuleBase" id="RU351113"/>
    </source>
</evidence>
<comment type="caution">
    <text evidence="10">Lacks conserved residue(s) required for the propagation of feature annotation.</text>
</comment>
<accession>A0AAJ7S0N6</accession>
<evidence type="ECO:0000256" key="9">
    <source>
        <dbReference type="ARBA" id="ARBA00023224"/>
    </source>
</evidence>
<dbReference type="Pfam" id="PF02949">
    <property type="entry name" value="7tm_6"/>
    <property type="match status" value="1"/>
</dbReference>
<dbReference type="Proteomes" id="UP000694925">
    <property type="component" value="Unplaced"/>
</dbReference>
<dbReference type="GeneID" id="108624266"/>
<evidence type="ECO:0000256" key="2">
    <source>
        <dbReference type="ARBA" id="ARBA00022475"/>
    </source>
</evidence>
<keyword evidence="3 10" id="KW-0716">Sensory transduction</keyword>
<evidence type="ECO:0000313" key="11">
    <source>
        <dbReference type="Proteomes" id="UP000694925"/>
    </source>
</evidence>
<dbReference type="AlphaFoldDB" id="A0AAJ7S0N6"/>
<proteinExistence type="inferred from homology"/>
<sequence length="404" mass="46136">MSAVAKAEEDLIYVTEYVKPILTIVGAWPLPTKSSLPSKIVHRIEHALSYFLFFLLIVPSLMYVFLKEKNPKVKLKLMGPIINCAMQIFKYTILLYRMNDIRRSLDSIRQDWMDATEENRLIFLEKAKTGRRIALTAVITIYGGGFCYRTILPLLRGTIVTPQNITIRLLPCPAYFIIFNEQLTPNYEILFLLQVLAGFVTYTVIGGSCGISALLVLHVCSMLRILFNKIKNLVAGNTVMNEMEVYRRIKDVVDYQAKIKRFLKNIESITEYICLIEMMGGTCLICLVGYCILLEWENHNATAIIILLMLSTSFVFCVFIFCYVGQLLVDESQSVSQMSRTVDWYLLEAKDARSLILIIAMSNYPMRLTAGKMLGLSLTTFTDVCKTKLIALINYTVRIFIFRS</sequence>
<evidence type="ECO:0000313" key="12">
    <source>
        <dbReference type="RefSeq" id="XP_026668777.1"/>
    </source>
</evidence>
<keyword evidence="11" id="KW-1185">Reference proteome</keyword>
<keyword evidence="8 10" id="KW-0675">Receptor</keyword>
<feature type="transmembrane region" description="Helical" evidence="10">
    <location>
        <begin position="47"/>
        <end position="65"/>
    </location>
</feature>
<evidence type="ECO:0000256" key="4">
    <source>
        <dbReference type="ARBA" id="ARBA00022692"/>
    </source>
</evidence>
<evidence type="ECO:0000256" key="3">
    <source>
        <dbReference type="ARBA" id="ARBA00022606"/>
    </source>
</evidence>
<feature type="transmembrane region" description="Helical" evidence="10">
    <location>
        <begin position="133"/>
        <end position="151"/>
    </location>
</feature>
<dbReference type="GO" id="GO:0007165">
    <property type="term" value="P:signal transduction"/>
    <property type="evidence" value="ECO:0007669"/>
    <property type="project" value="UniProtKB-KW"/>
</dbReference>
<keyword evidence="4 10" id="KW-0812">Transmembrane</keyword>
<protein>
    <recommendedName>
        <fullName evidence="10">Odorant receptor</fullName>
    </recommendedName>
</protein>
<comment type="subcellular location">
    <subcellularLocation>
        <location evidence="1 10">Cell membrane</location>
        <topology evidence="1 10">Multi-pass membrane protein</topology>
    </subcellularLocation>
</comment>
<comment type="similarity">
    <text evidence="10">Belongs to the insect chemoreceptor superfamily. Heteromeric odorant receptor channel (TC 1.A.69) family.</text>
</comment>